<sequence>MVSPTVDVSWLGVMVAYFLSGAVEARINGAVASLGGPKQRCVLAVLLADHGTVVSVDRLIDAVWEDEPPAKALTSLRSYLANLRKNLASSSDAAAGRPSRLESRQSGYQLNLVDDDSVDLHEFETLVKTGYGALGQGDGGKAFEVLTRALALWRGDPFGEFTYRDFAHSDALRYVELRNTAVETRFDAALRLGDGRELISEIEAAIAQDPLQERLWAHLMLALYRTGRPAEAVRAYDRATAVLDSEIGTQPGERLQILHQKVSDGSAELLLDAQAPRRIVLRDRPASGREQLFGRTTELDAMAESLSDASAGRGGLILVTGDSGIGKSSLAQAVCDDTNPSNMAIAWATHPTDIQLPLMWTWIQILRQLGTDLGEPGRDTLRRTAPGVIDALVPEWNDRRDATSMRTPATGFDLVEGVVTALRKLSSLQPLLLILDDLQVADSASCDALALLTDHLPRLPIEIIGNWTFLGRDRPVNRGSFQRLIRSSGVKTVHLRGLQREAADDLVEALAGGPAPSPVLEYIRTRAAGNPFYIKELVRMIAGANGLQEAPESVEDNVSEAVAGVVGRRLAALDRQCRPIMEAAAVFGPQFDVTALAGVVHLSAVTVDSRLQPAYEAGLIDEIPSRPGGYRFSHGLLRDAVLAQVPPTDRAYLHAAIATSEAAAVDTAAYEDVIAAADHAWRAGSELDADLGLDVHDAVIRRALMRAAYNDVAVLAARALDICRRMPPKPESLDQQATLWLHLACMRSILDGQSSTSVGDAVQRAFEIGERARGRNFYGTVALQCLNLCGQGRIDEAQALANGLIDQYAKSHDPDIGVASHFVEVMIHGLRGDIDAQDATARKMLALFPPPDEVVDPLQFFHPRVYCWLALGQAMRGNRDTALDYCRTGLELAQTRRDLFNVLAAKLVMVEIDAVLGIVDGTAATADGVYEEMSATGAHQWAACATMVSVWAKTLSSENISPDRAFEAFDLYTNDGSTVMTPFFLALLADIENHHGRSHRAHELLIRAQAVARTTGERAWDEQLARRIASHSMAE</sequence>
<dbReference type="InterPro" id="IPR051677">
    <property type="entry name" value="AfsR-DnrI-RedD_regulator"/>
</dbReference>
<reference evidence="7 8" key="2">
    <citation type="submission" date="2018-06" db="EMBL/GenBank/DDBJ databases">
        <title>Sequencing of bacterial isolates from soil warming experiment in Harvard Forest, Massachusetts, USA.</title>
        <authorList>
            <person name="Deangelis K.PhD."/>
        </authorList>
    </citation>
    <scope>NUCLEOTIDE SEQUENCE [LARGE SCALE GENOMIC DNA]</scope>
    <source>
        <strain evidence="7 8">GAS496</strain>
    </source>
</reference>
<dbReference type="InterPro" id="IPR036388">
    <property type="entry name" value="WH-like_DNA-bd_sf"/>
</dbReference>
<dbReference type="Gene3D" id="1.10.10.10">
    <property type="entry name" value="Winged helix-like DNA-binding domain superfamily/Winged helix DNA-binding domain"/>
    <property type="match status" value="1"/>
</dbReference>
<evidence type="ECO:0000256" key="1">
    <source>
        <dbReference type="ARBA" id="ARBA00005820"/>
    </source>
</evidence>
<dbReference type="Pfam" id="PF13191">
    <property type="entry name" value="AAA_16"/>
    <property type="match status" value="1"/>
</dbReference>
<dbReference type="Gene3D" id="1.25.40.10">
    <property type="entry name" value="Tetratricopeptide repeat domain"/>
    <property type="match status" value="1"/>
</dbReference>
<dbReference type="GO" id="GO:0006355">
    <property type="term" value="P:regulation of DNA-templated transcription"/>
    <property type="evidence" value="ECO:0007669"/>
    <property type="project" value="InterPro"/>
</dbReference>
<evidence type="ECO:0000259" key="6">
    <source>
        <dbReference type="PROSITE" id="PS51755"/>
    </source>
</evidence>
<reference evidence="8" key="1">
    <citation type="submission" date="2018-05" db="EMBL/GenBank/DDBJ databases">
        <authorList>
            <person name="Deangelis K."/>
            <person name="Huntemann M."/>
            <person name="Clum A."/>
            <person name="Pillay M."/>
            <person name="Palaniappan K."/>
            <person name="Varghese N."/>
            <person name="Mikhailova N."/>
            <person name="Stamatis D."/>
            <person name="Reddy T."/>
            <person name="Daum C."/>
            <person name="Shapiro N."/>
            <person name="Ivanova N."/>
            <person name="Kyrpides N."/>
            <person name="Woyke T."/>
        </authorList>
    </citation>
    <scope>NUCLEOTIDE SEQUENCE [LARGE SCALE GENOMIC DNA]</scope>
    <source>
        <strain evidence="8">GAS496</strain>
    </source>
</reference>
<dbReference type="GO" id="GO:0000160">
    <property type="term" value="P:phosphorelay signal transduction system"/>
    <property type="evidence" value="ECO:0007669"/>
    <property type="project" value="InterPro"/>
</dbReference>
<dbReference type="GO" id="GO:0003677">
    <property type="term" value="F:DNA binding"/>
    <property type="evidence" value="ECO:0007669"/>
    <property type="project" value="UniProtKB-UniRule"/>
</dbReference>
<dbReference type="AlphaFoldDB" id="A0A318I0L2"/>
<dbReference type="PANTHER" id="PTHR35807:SF1">
    <property type="entry name" value="TRANSCRIPTIONAL REGULATOR REDD"/>
    <property type="match status" value="1"/>
</dbReference>
<feature type="domain" description="OmpR/PhoB-type" evidence="6">
    <location>
        <begin position="3"/>
        <end position="112"/>
    </location>
</feature>
<keyword evidence="4" id="KW-0804">Transcription</keyword>
<evidence type="ECO:0000256" key="4">
    <source>
        <dbReference type="ARBA" id="ARBA00023163"/>
    </source>
</evidence>
<dbReference type="SUPFAM" id="SSF48452">
    <property type="entry name" value="TPR-like"/>
    <property type="match status" value="2"/>
</dbReference>
<dbReference type="Pfam" id="PF03704">
    <property type="entry name" value="BTAD"/>
    <property type="match status" value="1"/>
</dbReference>
<dbReference type="InterPro" id="IPR041664">
    <property type="entry name" value="AAA_16"/>
</dbReference>
<dbReference type="SUPFAM" id="SSF46894">
    <property type="entry name" value="C-terminal effector domain of the bipartite response regulators"/>
    <property type="match status" value="1"/>
</dbReference>
<feature type="DNA-binding region" description="OmpR/PhoB-type" evidence="5">
    <location>
        <begin position="3"/>
        <end position="112"/>
    </location>
</feature>
<dbReference type="CDD" id="cd15831">
    <property type="entry name" value="BTAD"/>
    <property type="match status" value="1"/>
</dbReference>
<accession>A0A318I0L2</accession>
<dbReference type="PANTHER" id="PTHR35807">
    <property type="entry name" value="TRANSCRIPTIONAL REGULATOR REDD-RELATED"/>
    <property type="match status" value="1"/>
</dbReference>
<dbReference type="SUPFAM" id="SSF52540">
    <property type="entry name" value="P-loop containing nucleoside triphosphate hydrolases"/>
    <property type="match status" value="1"/>
</dbReference>
<evidence type="ECO:0000256" key="2">
    <source>
        <dbReference type="ARBA" id="ARBA00023015"/>
    </source>
</evidence>
<keyword evidence="8" id="KW-1185">Reference proteome</keyword>
<dbReference type="InterPro" id="IPR027417">
    <property type="entry name" value="P-loop_NTPase"/>
</dbReference>
<evidence type="ECO:0000313" key="8">
    <source>
        <dbReference type="Proteomes" id="UP000247781"/>
    </source>
</evidence>
<dbReference type="PROSITE" id="PS51755">
    <property type="entry name" value="OMPR_PHOB"/>
    <property type="match status" value="1"/>
</dbReference>
<dbReference type="InterPro" id="IPR011990">
    <property type="entry name" value="TPR-like_helical_dom_sf"/>
</dbReference>
<dbReference type="Pfam" id="PF00486">
    <property type="entry name" value="Trans_reg_C"/>
    <property type="match status" value="1"/>
</dbReference>
<comment type="similarity">
    <text evidence="1">Belongs to the AfsR/DnrI/RedD regulatory family.</text>
</comment>
<comment type="caution">
    <text evidence="7">The sequence shown here is derived from an EMBL/GenBank/DDBJ whole genome shotgun (WGS) entry which is preliminary data.</text>
</comment>
<dbReference type="InterPro" id="IPR001867">
    <property type="entry name" value="OmpR/PhoB-type_DNA-bd"/>
</dbReference>
<dbReference type="SMART" id="SM00862">
    <property type="entry name" value="Trans_reg_C"/>
    <property type="match status" value="1"/>
</dbReference>
<protein>
    <submittedName>
        <fullName evidence="7">Transcriptional regulator</fullName>
    </submittedName>
</protein>
<dbReference type="InterPro" id="IPR016032">
    <property type="entry name" value="Sig_transdc_resp-reg_C-effctor"/>
</dbReference>
<evidence type="ECO:0000256" key="3">
    <source>
        <dbReference type="ARBA" id="ARBA00023125"/>
    </source>
</evidence>
<name>A0A318I0L2_9MYCO</name>
<dbReference type="Proteomes" id="UP000247781">
    <property type="component" value="Unassembled WGS sequence"/>
</dbReference>
<organism evidence="7 8">
    <name type="scientific">Mycolicibacterium moriokaense</name>
    <dbReference type="NCBI Taxonomy" id="39691"/>
    <lineage>
        <taxon>Bacteria</taxon>
        <taxon>Bacillati</taxon>
        <taxon>Actinomycetota</taxon>
        <taxon>Actinomycetes</taxon>
        <taxon>Mycobacteriales</taxon>
        <taxon>Mycobacteriaceae</taxon>
        <taxon>Mycolicibacterium</taxon>
    </lineage>
</organism>
<evidence type="ECO:0000256" key="5">
    <source>
        <dbReference type="PROSITE-ProRule" id="PRU01091"/>
    </source>
</evidence>
<keyword evidence="3 5" id="KW-0238">DNA-binding</keyword>
<dbReference type="InterPro" id="IPR005158">
    <property type="entry name" value="BTAD"/>
</dbReference>
<gene>
    <name evidence="7" type="ORF">C8E89_103439</name>
</gene>
<dbReference type="Gene3D" id="3.40.50.300">
    <property type="entry name" value="P-loop containing nucleotide triphosphate hydrolases"/>
    <property type="match status" value="1"/>
</dbReference>
<proteinExistence type="inferred from homology"/>
<keyword evidence="2" id="KW-0805">Transcription regulation</keyword>
<dbReference type="EMBL" id="QJJU01000003">
    <property type="protein sequence ID" value="PXX11350.1"/>
    <property type="molecule type" value="Genomic_DNA"/>
</dbReference>
<dbReference type="SMART" id="SM01043">
    <property type="entry name" value="BTAD"/>
    <property type="match status" value="1"/>
</dbReference>
<evidence type="ECO:0000313" key="7">
    <source>
        <dbReference type="EMBL" id="PXX11350.1"/>
    </source>
</evidence>